<comment type="caution">
    <text evidence="2">The sequence shown here is derived from an EMBL/GenBank/DDBJ whole genome shotgun (WGS) entry which is preliminary data.</text>
</comment>
<reference evidence="2 3" key="1">
    <citation type="submission" date="2018-04" db="EMBL/GenBank/DDBJ databases">
        <title>Novel Campyloabacter and Helicobacter Species and Strains.</title>
        <authorList>
            <person name="Mannion A.J."/>
            <person name="Shen Z."/>
            <person name="Fox J.G."/>
        </authorList>
    </citation>
    <scope>NUCLEOTIDE SEQUENCE [LARGE SCALE GENOMIC DNA]</scope>
    <source>
        <strain evidence="2 3">MIT 17-337</strain>
    </source>
</reference>
<protein>
    <recommendedName>
        <fullName evidence="1">Campylobacter invasion antigen D C-terminal domain-containing protein</fullName>
    </recommendedName>
</protein>
<dbReference type="Proteomes" id="UP000256379">
    <property type="component" value="Unassembled WGS sequence"/>
</dbReference>
<dbReference type="RefSeq" id="WP_115542072.1">
    <property type="nucleotide sequence ID" value="NZ_NXLQ01000001.1"/>
</dbReference>
<dbReference type="Pfam" id="PF21862">
    <property type="entry name" value="CiaD"/>
    <property type="match status" value="1"/>
</dbReference>
<proteinExistence type="predicted"/>
<dbReference type="AlphaFoldDB" id="A0A3D8IRL0"/>
<evidence type="ECO:0000313" key="2">
    <source>
        <dbReference type="EMBL" id="RDU67545.1"/>
    </source>
</evidence>
<dbReference type="OrthoDB" id="5329345at2"/>
<name>A0A3D8IRL0_9HELI</name>
<dbReference type="InterPro" id="IPR054057">
    <property type="entry name" value="CiaD_C"/>
</dbReference>
<keyword evidence="3" id="KW-1185">Reference proteome</keyword>
<gene>
    <name evidence="2" type="ORF">CQA53_00560</name>
</gene>
<dbReference type="EMBL" id="NXLQ01000001">
    <property type="protein sequence ID" value="RDU67545.1"/>
    <property type="molecule type" value="Genomic_DNA"/>
</dbReference>
<sequence>MELKDVVLQTLNEIENSVDEKGFKDITIGINTGEVEFLQSFKERIFVLFEGLKQDDLFTEDESAKMQIEAKLDLILGFLQFQLALIDARLEVLDKRTFDLV</sequence>
<accession>A0A3D8IRL0</accession>
<organism evidence="2 3">
    <name type="scientific">Helicobacter didelphidarum</name>
    <dbReference type="NCBI Taxonomy" id="2040648"/>
    <lineage>
        <taxon>Bacteria</taxon>
        <taxon>Pseudomonadati</taxon>
        <taxon>Campylobacterota</taxon>
        <taxon>Epsilonproteobacteria</taxon>
        <taxon>Campylobacterales</taxon>
        <taxon>Helicobacteraceae</taxon>
        <taxon>Helicobacter</taxon>
    </lineage>
</organism>
<evidence type="ECO:0000313" key="3">
    <source>
        <dbReference type="Proteomes" id="UP000256379"/>
    </source>
</evidence>
<evidence type="ECO:0000259" key="1">
    <source>
        <dbReference type="Pfam" id="PF21862"/>
    </source>
</evidence>
<feature type="domain" description="Campylobacter invasion antigen D C-terminal" evidence="1">
    <location>
        <begin position="32"/>
        <end position="91"/>
    </location>
</feature>